<accession>A0A975GHJ9</accession>
<gene>
    <name evidence="1" type="ORF">dnl_37070</name>
</gene>
<dbReference type="Proteomes" id="UP000663720">
    <property type="component" value="Chromosome"/>
</dbReference>
<keyword evidence="2" id="KW-1185">Reference proteome</keyword>
<dbReference type="KEGG" id="dli:dnl_37070"/>
<proteinExistence type="predicted"/>
<sequence length="39" mass="4554">MIIDIIDKYSKIIKGYDILKFSMTETTYCLIYEIISTCA</sequence>
<evidence type="ECO:0000313" key="1">
    <source>
        <dbReference type="EMBL" id="QTA81374.1"/>
    </source>
</evidence>
<evidence type="ECO:0000313" key="2">
    <source>
        <dbReference type="Proteomes" id="UP000663720"/>
    </source>
</evidence>
<name>A0A975GHJ9_9BACT</name>
<protein>
    <submittedName>
        <fullName evidence="1">Uncharacterized protein</fullName>
    </submittedName>
</protein>
<dbReference type="AlphaFoldDB" id="A0A975GHJ9"/>
<dbReference type="EMBL" id="CP061799">
    <property type="protein sequence ID" value="QTA81374.1"/>
    <property type="molecule type" value="Genomic_DNA"/>
</dbReference>
<reference evidence="1" key="1">
    <citation type="journal article" date="2021" name="Microb. Physiol.">
        <title>Proteogenomic Insights into the Physiology of Marine, Sulfate-Reducing, Filamentous Desulfonema limicola and Desulfonema magnum.</title>
        <authorList>
            <person name="Schnaars V."/>
            <person name="Wohlbrand L."/>
            <person name="Scheve S."/>
            <person name="Hinrichs C."/>
            <person name="Reinhardt R."/>
            <person name="Rabus R."/>
        </authorList>
    </citation>
    <scope>NUCLEOTIDE SEQUENCE</scope>
    <source>
        <strain evidence="1">5ac10</strain>
    </source>
</reference>
<organism evidence="1 2">
    <name type="scientific">Desulfonema limicola</name>
    <dbReference type="NCBI Taxonomy" id="45656"/>
    <lineage>
        <taxon>Bacteria</taxon>
        <taxon>Pseudomonadati</taxon>
        <taxon>Thermodesulfobacteriota</taxon>
        <taxon>Desulfobacteria</taxon>
        <taxon>Desulfobacterales</taxon>
        <taxon>Desulfococcaceae</taxon>
        <taxon>Desulfonema</taxon>
    </lineage>
</organism>